<evidence type="ECO:0000313" key="1">
    <source>
        <dbReference type="EMBL" id="PBK94114.1"/>
    </source>
</evidence>
<organism evidence="1 2">
    <name type="scientific">Armillaria gallica</name>
    <name type="common">Bulbous honey fungus</name>
    <name type="synonym">Armillaria bulbosa</name>
    <dbReference type="NCBI Taxonomy" id="47427"/>
    <lineage>
        <taxon>Eukaryota</taxon>
        <taxon>Fungi</taxon>
        <taxon>Dikarya</taxon>
        <taxon>Basidiomycota</taxon>
        <taxon>Agaricomycotina</taxon>
        <taxon>Agaricomycetes</taxon>
        <taxon>Agaricomycetidae</taxon>
        <taxon>Agaricales</taxon>
        <taxon>Marasmiineae</taxon>
        <taxon>Physalacriaceae</taxon>
        <taxon>Armillaria</taxon>
    </lineage>
</organism>
<dbReference type="OrthoDB" id="3057226at2759"/>
<sequence>MSPNLESAADTLPCGLATPLPPDLDLPVLETAPDVDPTSLVVQLLLTTDDAVMQAVSAALLSPSLMAVPPAAIRPVVDLVDTPSIGVLNSSELRLMTPPPPPAPAELGTVVTDPVAAPPLSSSRGLSRGQGSAVWSTHLAARAKEKEICDKGKERDVRGTDASNYASLGLGIHIKGESAGAFRDRTVNNKSTVVGALVKIKDELKHHIAEHMEQYNMTLQGLADTAVVAKLVDDTAKQVAVTAAMAAHALPPLTDAINRSLKTLQITTSALQSHSMAIQSHSQAIVNVRQEVVGVRDSLQDLQTDVVDLQ</sequence>
<accession>A0A2H3DJU1</accession>
<gene>
    <name evidence="1" type="ORF">ARMGADRAFT_1079594</name>
</gene>
<dbReference type="InParanoid" id="A0A2H3DJU1"/>
<protein>
    <submittedName>
        <fullName evidence="1">Uncharacterized protein</fullName>
    </submittedName>
</protein>
<proteinExistence type="predicted"/>
<reference evidence="2" key="1">
    <citation type="journal article" date="2017" name="Nat. Ecol. Evol.">
        <title>Genome expansion and lineage-specific genetic innovations in the forest pathogenic fungi Armillaria.</title>
        <authorList>
            <person name="Sipos G."/>
            <person name="Prasanna A.N."/>
            <person name="Walter M.C."/>
            <person name="O'Connor E."/>
            <person name="Balint B."/>
            <person name="Krizsan K."/>
            <person name="Kiss B."/>
            <person name="Hess J."/>
            <person name="Varga T."/>
            <person name="Slot J."/>
            <person name="Riley R."/>
            <person name="Boka B."/>
            <person name="Rigling D."/>
            <person name="Barry K."/>
            <person name="Lee J."/>
            <person name="Mihaltcheva S."/>
            <person name="LaButti K."/>
            <person name="Lipzen A."/>
            <person name="Waldron R."/>
            <person name="Moloney N.M."/>
            <person name="Sperisen C."/>
            <person name="Kredics L."/>
            <person name="Vagvoelgyi C."/>
            <person name="Patrignani A."/>
            <person name="Fitzpatrick D."/>
            <person name="Nagy I."/>
            <person name="Doyle S."/>
            <person name="Anderson J.B."/>
            <person name="Grigoriev I.V."/>
            <person name="Gueldener U."/>
            <person name="Muensterkoetter M."/>
            <person name="Nagy L.G."/>
        </authorList>
    </citation>
    <scope>NUCLEOTIDE SEQUENCE [LARGE SCALE GENOMIC DNA]</scope>
    <source>
        <strain evidence="2">Ar21-2</strain>
    </source>
</reference>
<dbReference type="AlphaFoldDB" id="A0A2H3DJU1"/>
<dbReference type="EMBL" id="KZ293655">
    <property type="protein sequence ID" value="PBK94114.1"/>
    <property type="molecule type" value="Genomic_DNA"/>
</dbReference>
<evidence type="ECO:0000313" key="2">
    <source>
        <dbReference type="Proteomes" id="UP000217790"/>
    </source>
</evidence>
<keyword evidence="2" id="KW-1185">Reference proteome</keyword>
<dbReference type="Proteomes" id="UP000217790">
    <property type="component" value="Unassembled WGS sequence"/>
</dbReference>
<name>A0A2H3DJU1_ARMGA</name>